<comment type="caution">
    <text evidence="9">The sequence shown here is derived from an EMBL/GenBank/DDBJ whole genome shotgun (WGS) entry which is preliminary data.</text>
</comment>
<keyword evidence="3 6" id="KW-0805">Transcription regulation</keyword>
<accession>A0ABD3ECK1</accession>
<dbReference type="Pfam" id="PF10513">
    <property type="entry name" value="EPL1"/>
    <property type="match status" value="1"/>
</dbReference>
<feature type="compositionally biased region" description="Basic and acidic residues" evidence="7">
    <location>
        <begin position="174"/>
        <end position="184"/>
    </location>
</feature>
<evidence type="ECO:0000256" key="2">
    <source>
        <dbReference type="ARBA" id="ARBA00008035"/>
    </source>
</evidence>
<comment type="subcellular location">
    <subcellularLocation>
        <location evidence="1 6">Nucleus</location>
    </subcellularLocation>
</comment>
<protein>
    <recommendedName>
        <fullName evidence="6">Enhancer of polycomb-like protein</fullName>
    </recommendedName>
</protein>
<feature type="compositionally biased region" description="Acidic residues" evidence="7">
    <location>
        <begin position="226"/>
        <end position="235"/>
    </location>
</feature>
<dbReference type="PANTHER" id="PTHR14898">
    <property type="entry name" value="ENHANCER OF POLYCOMB"/>
    <property type="match status" value="1"/>
</dbReference>
<keyword evidence="5 6" id="KW-0539">Nucleus</keyword>
<feature type="region of interest" description="Disordered" evidence="7">
    <location>
        <begin position="823"/>
        <end position="861"/>
    </location>
</feature>
<feature type="region of interest" description="Disordered" evidence="7">
    <location>
        <begin position="1"/>
        <end position="124"/>
    </location>
</feature>
<reference evidence="10" key="1">
    <citation type="journal article" date="2024" name="IScience">
        <title>Strigolactones Initiate the Formation of Haustorium-like Structures in Castilleja.</title>
        <authorList>
            <person name="Buerger M."/>
            <person name="Peterson D."/>
            <person name="Chory J."/>
        </authorList>
    </citation>
    <scope>NUCLEOTIDE SEQUENCE [LARGE SCALE GENOMIC DNA]</scope>
</reference>
<evidence type="ECO:0000256" key="6">
    <source>
        <dbReference type="RuleBase" id="RU361124"/>
    </source>
</evidence>
<gene>
    <name evidence="9" type="ORF">CASFOL_007262</name>
</gene>
<feature type="compositionally biased region" description="Basic and acidic residues" evidence="7">
    <location>
        <begin position="19"/>
        <end position="30"/>
    </location>
</feature>
<dbReference type="InterPro" id="IPR019542">
    <property type="entry name" value="Enhancer_polycomb-like_N"/>
</dbReference>
<sequence length="1383" mass="157202">MESGMKKSGGVEIPKRKRSLDLKSFCESKFPKSGVHKRKVTGKNDREDVKKKKSKIQTEVPMSSYKPDANGRSRGLHSISLALGNNGTSFNIPKRPRGSVGRKNLVSDQCSESTRLSDSVDRVGASKSKVLKCDDISNSRLSRKSVGSDAKSKQKAVSKPTVDSSSSKVKLKQRVGDKKDKRPDLVVNSGDISAKKWRTHGRKRNDFETSIRKSEPSSVSNNLLTDGEDDDDDEENLEQNAARMLSSRFDPSCTGFSSKRNSSASQTADEVSFLVSSARDSVSRLVKSSDGEDYSRALRPRRGDKGKGVSKIRRHFYEVCGGDVDPYWVLKRRIKIFWPLDDSWYDGIVNDYHKKTKLHHIKYDDRDEEWVNLGEEKLKLLLLRSEVPVKAKSRNLVNDLHTGQIVGLADDNSSSGNSLESEPIALWLASQSQRVKALLNSSKRQKIEKTDISEDDMDDSRITRNKSTCDIDKTVRGLNCQIDRHMVYVRKKYPKKSAEKSRSLVCMQITKADKFHHGCVDSDKKLWSFDIKGKLTLNIASLESKEFTFQTSLPLLPYLEFLCGMWFFRMLRNIFMRQHGVIMTTSPAVFLEMLFVDSNLGLRFLLYEGCLKQALAIAFQIMTVFGQSDEHWKGDKNLPVTSIRLQLSSVQDLRKQHVFEVYCFSKLQSSKWLDLQSKILQQCLLSKQLSFSECTYGNIKKHECWVFEKCQPRVGLESSSSEYFKKKFELGKATQLPMFFFNSHLQSLIENSSARANLQHHDAMCSQETSEKHSQPVAKCDQSESSSAPAQYITKQHESRQLVSATPAFRGFSSYQRIYGSAPSSNTIGSKNPPKRGKSSPISSSIGINFMPNGFSNGPKKPRTQVQYKLPFAGYDSSKKQEMTSPGSLPCKRIRRTSLMRLSDGSVINHKNSESLTCSANILVTNEEKGWRECGAHIVLEVASDNEWKLAVQISGGTRFSYKVKHIMQLGSTNRYSHAMIWKGGKNWVLEFPDRSQWMLFKEMYEECYDRNIRAASVKNIPIPGVRIVDEIDGYGGGVPFVRNSIVYFRQVQTDAEMAMDRSRILYDMDSDDEEWLTAQKNCAEKQKFEQISEQFLEMAMDMFEKVSYAQRRENFADAEVEELAVGLGSVEAAKLIYLHWRQKREKMCMPLIRHFRPPPWERYHRQLKEWEQNVACGNCAVGDQEKDKPAMFAFCLKPRGLDVPNRGSTQRSHRKLSVSGNHHAFSTDRDSPHAFGRRRNGHAFVDEFSDVSPSPHPLAKVWSPRNAHFSLSTKWKVKRKVSKNKHKKKPISYPYFHNQRTIGNKNGVHLWNFKELDISNLDDFLLRDALSAAQHTCKLAKFKKEKAQRLLSRADLAVHKAVNTLINAEAMKDCSPKSNGAN</sequence>
<feature type="compositionally biased region" description="Basic and acidic residues" evidence="7">
    <location>
        <begin position="204"/>
        <end position="215"/>
    </location>
</feature>
<feature type="region of interest" description="Disordered" evidence="7">
    <location>
        <begin position="760"/>
        <end position="799"/>
    </location>
</feature>
<proteinExistence type="inferred from homology"/>
<dbReference type="EMBL" id="JAVIJP010000007">
    <property type="protein sequence ID" value="KAL3650859.1"/>
    <property type="molecule type" value="Genomic_DNA"/>
</dbReference>
<evidence type="ECO:0000256" key="1">
    <source>
        <dbReference type="ARBA" id="ARBA00004123"/>
    </source>
</evidence>
<dbReference type="GO" id="GO:0035267">
    <property type="term" value="C:NuA4 histone acetyltransferase complex"/>
    <property type="evidence" value="ECO:0007669"/>
    <property type="project" value="UniProtKB-ARBA"/>
</dbReference>
<organism evidence="9 10">
    <name type="scientific">Castilleja foliolosa</name>
    <dbReference type="NCBI Taxonomy" id="1961234"/>
    <lineage>
        <taxon>Eukaryota</taxon>
        <taxon>Viridiplantae</taxon>
        <taxon>Streptophyta</taxon>
        <taxon>Embryophyta</taxon>
        <taxon>Tracheophyta</taxon>
        <taxon>Spermatophyta</taxon>
        <taxon>Magnoliopsida</taxon>
        <taxon>eudicotyledons</taxon>
        <taxon>Gunneridae</taxon>
        <taxon>Pentapetalae</taxon>
        <taxon>asterids</taxon>
        <taxon>lamiids</taxon>
        <taxon>Lamiales</taxon>
        <taxon>Orobanchaceae</taxon>
        <taxon>Pedicularideae</taxon>
        <taxon>Castillejinae</taxon>
        <taxon>Castilleja</taxon>
    </lineage>
</organism>
<evidence type="ECO:0000313" key="10">
    <source>
        <dbReference type="Proteomes" id="UP001632038"/>
    </source>
</evidence>
<dbReference type="Proteomes" id="UP001632038">
    <property type="component" value="Unassembled WGS sequence"/>
</dbReference>
<feature type="region of interest" description="Disordered" evidence="7">
    <location>
        <begin position="140"/>
        <end position="235"/>
    </location>
</feature>
<feature type="compositionally biased region" description="Basic and acidic residues" evidence="7">
    <location>
        <begin position="760"/>
        <end position="774"/>
    </location>
</feature>
<keyword evidence="4 6" id="KW-0804">Transcription</keyword>
<feature type="compositionally biased region" description="Low complexity" evidence="7">
    <location>
        <begin position="839"/>
        <end position="848"/>
    </location>
</feature>
<evidence type="ECO:0000256" key="7">
    <source>
        <dbReference type="SAM" id="MobiDB-lite"/>
    </source>
</evidence>
<evidence type="ECO:0000313" key="9">
    <source>
        <dbReference type="EMBL" id="KAL3650859.1"/>
    </source>
</evidence>
<evidence type="ECO:0000256" key="4">
    <source>
        <dbReference type="ARBA" id="ARBA00023163"/>
    </source>
</evidence>
<dbReference type="InterPro" id="IPR024943">
    <property type="entry name" value="Enhancer_polycomb"/>
</dbReference>
<dbReference type="GO" id="GO:0005634">
    <property type="term" value="C:nucleus"/>
    <property type="evidence" value="ECO:0007669"/>
    <property type="project" value="UniProtKB-SubCell"/>
</dbReference>
<dbReference type="CDD" id="cd20404">
    <property type="entry name" value="Tudor_Agenet_AtEML-like"/>
    <property type="match status" value="1"/>
</dbReference>
<evidence type="ECO:0000256" key="5">
    <source>
        <dbReference type="ARBA" id="ARBA00023242"/>
    </source>
</evidence>
<feature type="compositionally biased region" description="Polar residues" evidence="7">
    <location>
        <begin position="106"/>
        <end position="117"/>
    </location>
</feature>
<name>A0ABD3ECK1_9LAMI</name>
<evidence type="ECO:0000256" key="3">
    <source>
        <dbReference type="ARBA" id="ARBA00023015"/>
    </source>
</evidence>
<feature type="region of interest" description="Disordered" evidence="7">
    <location>
        <begin position="1206"/>
        <end position="1235"/>
    </location>
</feature>
<dbReference type="Gene3D" id="2.30.30.140">
    <property type="match status" value="1"/>
</dbReference>
<feature type="domain" description="Enhancer of polycomb-like N-terminal" evidence="8">
    <location>
        <begin position="1015"/>
        <end position="1106"/>
    </location>
</feature>
<keyword evidence="10" id="KW-1185">Reference proteome</keyword>
<evidence type="ECO:0000259" key="8">
    <source>
        <dbReference type="Pfam" id="PF10513"/>
    </source>
</evidence>
<comment type="similarity">
    <text evidence="2 6">Belongs to the enhancer of polycomb family.</text>
</comment>